<dbReference type="Pfam" id="PF13466">
    <property type="entry name" value="STAS_2"/>
    <property type="match status" value="1"/>
</dbReference>
<dbReference type="InterPro" id="IPR036513">
    <property type="entry name" value="STAS_dom_sf"/>
</dbReference>
<proteinExistence type="predicted"/>
<comment type="caution">
    <text evidence="2">The sequence shown here is derived from an EMBL/GenBank/DDBJ whole genome shotgun (WGS) entry which is preliminary data.</text>
</comment>
<dbReference type="OrthoDB" id="3296086at2"/>
<dbReference type="Gene3D" id="3.30.750.24">
    <property type="entry name" value="STAS domain"/>
    <property type="match status" value="1"/>
</dbReference>
<dbReference type="CDD" id="cd07043">
    <property type="entry name" value="STAS_anti-anti-sigma_factors"/>
    <property type="match status" value="1"/>
</dbReference>
<sequence length="114" mass="11788">MTSPFGVRKHDDGDGVARLVVRGEIDSDVSAALTDAIAGTVGQPGVTTLVIDLRQVSLLAAAGVRSLLEGHVAASRHGCAYQVVNTHGIVERVLRVAGVMELLGVTSAPARAHR</sequence>
<evidence type="ECO:0000313" key="3">
    <source>
        <dbReference type="Proteomes" id="UP000292564"/>
    </source>
</evidence>
<evidence type="ECO:0000259" key="1">
    <source>
        <dbReference type="PROSITE" id="PS50801"/>
    </source>
</evidence>
<organism evidence="2 3">
    <name type="scientific">Krasilnikovia cinnamomea</name>
    <dbReference type="NCBI Taxonomy" id="349313"/>
    <lineage>
        <taxon>Bacteria</taxon>
        <taxon>Bacillati</taxon>
        <taxon>Actinomycetota</taxon>
        <taxon>Actinomycetes</taxon>
        <taxon>Micromonosporales</taxon>
        <taxon>Micromonosporaceae</taxon>
        <taxon>Krasilnikovia</taxon>
    </lineage>
</organism>
<protein>
    <submittedName>
        <fullName evidence="2">Anti-anti-sigma factor</fullName>
    </submittedName>
</protein>
<dbReference type="EMBL" id="SHKY01000001">
    <property type="protein sequence ID" value="RZU50718.1"/>
    <property type="molecule type" value="Genomic_DNA"/>
</dbReference>
<keyword evidence="3" id="KW-1185">Reference proteome</keyword>
<feature type="domain" description="STAS" evidence="1">
    <location>
        <begin position="14"/>
        <end position="114"/>
    </location>
</feature>
<accession>A0A4Q7ZIP1</accession>
<gene>
    <name evidence="2" type="ORF">EV385_2498</name>
</gene>
<dbReference type="Proteomes" id="UP000292564">
    <property type="component" value="Unassembled WGS sequence"/>
</dbReference>
<reference evidence="2 3" key="1">
    <citation type="submission" date="2019-02" db="EMBL/GenBank/DDBJ databases">
        <title>Sequencing the genomes of 1000 actinobacteria strains.</title>
        <authorList>
            <person name="Klenk H.-P."/>
        </authorList>
    </citation>
    <scope>NUCLEOTIDE SEQUENCE [LARGE SCALE GENOMIC DNA]</scope>
    <source>
        <strain evidence="2 3">DSM 45162</strain>
    </source>
</reference>
<dbReference type="PROSITE" id="PS50801">
    <property type="entry name" value="STAS"/>
    <property type="match status" value="1"/>
</dbReference>
<evidence type="ECO:0000313" key="2">
    <source>
        <dbReference type="EMBL" id="RZU50718.1"/>
    </source>
</evidence>
<dbReference type="InterPro" id="IPR002645">
    <property type="entry name" value="STAS_dom"/>
</dbReference>
<dbReference type="InterPro" id="IPR058548">
    <property type="entry name" value="MlaB-like_STAS"/>
</dbReference>
<dbReference type="AlphaFoldDB" id="A0A4Q7ZIP1"/>
<dbReference type="RefSeq" id="WP_130509600.1">
    <property type="nucleotide sequence ID" value="NZ_SHKY01000001.1"/>
</dbReference>
<dbReference type="SUPFAM" id="SSF52091">
    <property type="entry name" value="SpoIIaa-like"/>
    <property type="match status" value="1"/>
</dbReference>
<name>A0A4Q7ZIP1_9ACTN</name>